<evidence type="ECO:0000313" key="8">
    <source>
        <dbReference type="Proteomes" id="UP001595528"/>
    </source>
</evidence>
<feature type="transmembrane region" description="Helical" evidence="6">
    <location>
        <begin position="105"/>
        <end position="123"/>
    </location>
</feature>
<keyword evidence="2 6" id="KW-0812">Transmembrane</keyword>
<keyword evidence="8" id="KW-1185">Reference proteome</keyword>
<feature type="transmembrane region" description="Helical" evidence="6">
    <location>
        <begin position="129"/>
        <end position="150"/>
    </location>
</feature>
<evidence type="ECO:0000313" key="7">
    <source>
        <dbReference type="EMBL" id="MFC3226349.1"/>
    </source>
</evidence>
<feature type="transmembrane region" description="Helical" evidence="6">
    <location>
        <begin position="157"/>
        <end position="177"/>
    </location>
</feature>
<dbReference type="RefSeq" id="WP_379898277.1">
    <property type="nucleotide sequence ID" value="NZ_JBHRTR010000011.1"/>
</dbReference>
<evidence type="ECO:0000256" key="4">
    <source>
        <dbReference type="ARBA" id="ARBA00022989"/>
    </source>
</evidence>
<evidence type="ECO:0000256" key="3">
    <source>
        <dbReference type="ARBA" id="ARBA00022801"/>
    </source>
</evidence>
<feature type="transmembrane region" description="Helical" evidence="6">
    <location>
        <begin position="192"/>
        <end position="213"/>
    </location>
</feature>
<evidence type="ECO:0000256" key="1">
    <source>
        <dbReference type="ARBA" id="ARBA00004141"/>
    </source>
</evidence>
<evidence type="ECO:0000256" key="2">
    <source>
        <dbReference type="ARBA" id="ARBA00022692"/>
    </source>
</evidence>
<protein>
    <submittedName>
        <fullName evidence="7">Ceramidase domain-containing protein</fullName>
    </submittedName>
</protein>
<evidence type="ECO:0000256" key="5">
    <source>
        <dbReference type="ARBA" id="ARBA00023136"/>
    </source>
</evidence>
<dbReference type="InterPro" id="IPR008901">
    <property type="entry name" value="ACER"/>
</dbReference>
<comment type="caution">
    <text evidence="7">The sequence shown here is derived from an EMBL/GenBank/DDBJ whole genome shotgun (WGS) entry which is preliminary data.</text>
</comment>
<keyword evidence="5 6" id="KW-0472">Membrane</keyword>
<keyword evidence="4 6" id="KW-1133">Transmembrane helix</keyword>
<feature type="transmembrane region" description="Helical" evidence="6">
    <location>
        <begin position="20"/>
        <end position="40"/>
    </location>
</feature>
<feature type="transmembrane region" description="Helical" evidence="6">
    <location>
        <begin position="52"/>
        <end position="72"/>
    </location>
</feature>
<evidence type="ECO:0000256" key="6">
    <source>
        <dbReference type="SAM" id="Phobius"/>
    </source>
</evidence>
<sequence length="222" mass="23516">MPYYCETALNAIGAFPAEPVNALTSLFPVIAGALALFQILRQKGGGQGGAGPAALLLAVLAILTGLGSTAWHALRTPLALTLDTAPGVIYFLVVVLAWPWLLRRIWLGPALLAAFALIIWAMTRSDLGFAVAIAVVVLAIALAAGLLLVLTWREARPAFRTALAMVGCATVAAAFRSLDRSACEVVPFGSHFLWHIFLGTAAFFGVHMAAALWRQRRRQGGT</sequence>
<organism evidence="7 8">
    <name type="scientific">Marinibaculum pumilum</name>
    <dbReference type="NCBI Taxonomy" id="1766165"/>
    <lineage>
        <taxon>Bacteria</taxon>
        <taxon>Pseudomonadati</taxon>
        <taxon>Pseudomonadota</taxon>
        <taxon>Alphaproteobacteria</taxon>
        <taxon>Rhodospirillales</taxon>
        <taxon>Rhodospirillaceae</taxon>
        <taxon>Marinibaculum</taxon>
    </lineage>
</organism>
<dbReference type="Proteomes" id="UP001595528">
    <property type="component" value="Unassembled WGS sequence"/>
</dbReference>
<keyword evidence="3" id="KW-0378">Hydrolase</keyword>
<reference evidence="8" key="1">
    <citation type="journal article" date="2019" name="Int. J. Syst. Evol. Microbiol.">
        <title>The Global Catalogue of Microorganisms (GCM) 10K type strain sequencing project: providing services to taxonomists for standard genome sequencing and annotation.</title>
        <authorList>
            <consortium name="The Broad Institute Genomics Platform"/>
            <consortium name="The Broad Institute Genome Sequencing Center for Infectious Disease"/>
            <person name="Wu L."/>
            <person name="Ma J."/>
        </authorList>
    </citation>
    <scope>NUCLEOTIDE SEQUENCE [LARGE SCALE GENOMIC DNA]</scope>
    <source>
        <strain evidence="8">KCTC 42964</strain>
    </source>
</reference>
<name>A0ABV7KW48_9PROT</name>
<proteinExistence type="predicted"/>
<accession>A0ABV7KW48</accession>
<dbReference type="Pfam" id="PF05875">
    <property type="entry name" value="Ceramidase"/>
    <property type="match status" value="1"/>
</dbReference>
<gene>
    <name evidence="7" type="ORF">ACFOGJ_03865</name>
</gene>
<comment type="subcellular location">
    <subcellularLocation>
        <location evidence="1">Membrane</location>
        <topology evidence="1">Multi-pass membrane protein</topology>
    </subcellularLocation>
</comment>
<feature type="transmembrane region" description="Helical" evidence="6">
    <location>
        <begin position="78"/>
        <end position="98"/>
    </location>
</feature>
<dbReference type="EMBL" id="JBHRTR010000011">
    <property type="protein sequence ID" value="MFC3226349.1"/>
    <property type="molecule type" value="Genomic_DNA"/>
</dbReference>